<dbReference type="EMBL" id="BPQB01000010">
    <property type="protein sequence ID" value="GJE88752.1"/>
    <property type="molecule type" value="Genomic_DNA"/>
</dbReference>
<gene>
    <name evidence="4" type="ORF">PsYK624_048350</name>
</gene>
<comment type="similarity">
    <text evidence="1">Belongs to the peptidase A1 family.</text>
</comment>
<dbReference type="OrthoDB" id="771136at2759"/>
<dbReference type="PRINTS" id="PR00792">
    <property type="entry name" value="PEPSIN"/>
</dbReference>
<feature type="domain" description="Peptidase A1" evidence="3">
    <location>
        <begin position="71"/>
        <end position="412"/>
    </location>
</feature>
<dbReference type="Proteomes" id="UP000703269">
    <property type="component" value="Unassembled WGS sequence"/>
</dbReference>
<evidence type="ECO:0000256" key="1">
    <source>
        <dbReference type="ARBA" id="ARBA00007447"/>
    </source>
</evidence>
<proteinExistence type="inferred from homology"/>
<dbReference type="Pfam" id="PF00026">
    <property type="entry name" value="Asp"/>
    <property type="match status" value="1"/>
</dbReference>
<protein>
    <submittedName>
        <fullName evidence="4">A1 family peptidase</fullName>
    </submittedName>
</protein>
<dbReference type="InterPro" id="IPR001461">
    <property type="entry name" value="Aspartic_peptidase_A1"/>
</dbReference>
<dbReference type="AlphaFoldDB" id="A0A9P3LCD0"/>
<evidence type="ECO:0000313" key="4">
    <source>
        <dbReference type="EMBL" id="GJE88752.1"/>
    </source>
</evidence>
<dbReference type="InterPro" id="IPR034164">
    <property type="entry name" value="Pepsin-like_dom"/>
</dbReference>
<dbReference type="PANTHER" id="PTHR47966">
    <property type="entry name" value="BETA-SITE APP-CLEAVING ENZYME, ISOFORM A-RELATED"/>
    <property type="match status" value="1"/>
</dbReference>
<reference evidence="4 5" key="1">
    <citation type="submission" date="2021-08" db="EMBL/GenBank/DDBJ databases">
        <title>Draft Genome Sequence of Phanerochaete sordida strain YK-624.</title>
        <authorList>
            <person name="Mori T."/>
            <person name="Dohra H."/>
            <person name="Suzuki T."/>
            <person name="Kawagishi H."/>
            <person name="Hirai H."/>
        </authorList>
    </citation>
    <scope>NUCLEOTIDE SEQUENCE [LARGE SCALE GENOMIC DNA]</scope>
    <source>
        <strain evidence="4 5">YK-624</strain>
    </source>
</reference>
<dbReference type="GO" id="GO:0006508">
    <property type="term" value="P:proteolysis"/>
    <property type="evidence" value="ECO:0007669"/>
    <property type="project" value="InterPro"/>
</dbReference>
<accession>A0A9P3LCD0</accession>
<comment type="caution">
    <text evidence="4">The sequence shown here is derived from an EMBL/GenBank/DDBJ whole genome shotgun (WGS) entry which is preliminary data.</text>
</comment>
<dbReference type="Gene3D" id="2.40.70.10">
    <property type="entry name" value="Acid Proteases"/>
    <property type="match status" value="2"/>
</dbReference>
<dbReference type="PROSITE" id="PS51767">
    <property type="entry name" value="PEPTIDASE_A1"/>
    <property type="match status" value="1"/>
</dbReference>
<dbReference type="SUPFAM" id="SSF50630">
    <property type="entry name" value="Acid proteases"/>
    <property type="match status" value="1"/>
</dbReference>
<feature type="signal peptide" evidence="2">
    <location>
        <begin position="1"/>
        <end position="19"/>
    </location>
</feature>
<name>A0A9P3LCD0_9APHY</name>
<evidence type="ECO:0000256" key="2">
    <source>
        <dbReference type="SAM" id="SignalP"/>
    </source>
</evidence>
<organism evidence="4 5">
    <name type="scientific">Phanerochaete sordida</name>
    <dbReference type="NCBI Taxonomy" id="48140"/>
    <lineage>
        <taxon>Eukaryota</taxon>
        <taxon>Fungi</taxon>
        <taxon>Dikarya</taxon>
        <taxon>Basidiomycota</taxon>
        <taxon>Agaricomycotina</taxon>
        <taxon>Agaricomycetes</taxon>
        <taxon>Polyporales</taxon>
        <taxon>Phanerochaetaceae</taxon>
        <taxon>Phanerochaete</taxon>
    </lineage>
</organism>
<dbReference type="CDD" id="cd05471">
    <property type="entry name" value="pepsin_like"/>
    <property type="match status" value="1"/>
</dbReference>
<keyword evidence="2" id="KW-0732">Signal</keyword>
<evidence type="ECO:0000259" key="3">
    <source>
        <dbReference type="PROSITE" id="PS51767"/>
    </source>
</evidence>
<dbReference type="InterPro" id="IPR021109">
    <property type="entry name" value="Peptidase_aspartic_dom_sf"/>
</dbReference>
<evidence type="ECO:0000313" key="5">
    <source>
        <dbReference type="Proteomes" id="UP000703269"/>
    </source>
</evidence>
<sequence>MLVFVSFLAVLAFLNVCCARGELVPVRPPSRHARRSGVESIEAGVVNWGNTTTPLNSAIISVWPSLDGQSYYSVIEVGNISFRVSLDTGSADAWLVSSACTTSTCNDVPKYQLAYHSPTFQAVNNNLTAFNVSFADGTFANGFDAFETFSVANLTVDGQAFGVVTNSNITLTDEISGILGLGFPRLSTINQFIPAGSPFFATMAQRGQLEYPLFGLNLGQNSTGSLTFGAVDGSVVENITSIVWNEVMPFAPFGTESNTTSYLQWTIPLGGISVNGTAVNPEPTYSNLTSTSIALLDVGTPGIYGPFQDVSRIYAAIPGSRLVDAAGQWVIPCDANHTIAFKFGGQTFVMQPTDYLIGPTSGTPDLCLSWPRASAPSSDGIDWQLGTPFLRTVYSVFSFGIDTKEPPQIGLYPLRNASAPVESPQAVASFFSAQSATVGTNLPNFLIPTPSPAVPSYTFNTSFSTKPGQIVSSGLATSTYSAAIGTHHVNATAIPTLSPSPTLFTLILTSDGQLVTSVSTAASPSITLGTPPGWTNASPATLRMSLGTIAVSVLVPSLLFFARLVL</sequence>
<feature type="chain" id="PRO_5040208278" evidence="2">
    <location>
        <begin position="20"/>
        <end position="566"/>
    </location>
</feature>
<dbReference type="PANTHER" id="PTHR47966:SF74">
    <property type="entry name" value="AGR407CP"/>
    <property type="match status" value="1"/>
</dbReference>
<dbReference type="InterPro" id="IPR033121">
    <property type="entry name" value="PEPTIDASE_A1"/>
</dbReference>
<dbReference type="GO" id="GO:0004190">
    <property type="term" value="F:aspartic-type endopeptidase activity"/>
    <property type="evidence" value="ECO:0007669"/>
    <property type="project" value="InterPro"/>
</dbReference>
<keyword evidence="5" id="KW-1185">Reference proteome</keyword>